<dbReference type="Proteomes" id="UP000386847">
    <property type="component" value="Chromosome"/>
</dbReference>
<feature type="transmembrane region" description="Helical" evidence="9">
    <location>
        <begin position="487"/>
        <end position="504"/>
    </location>
</feature>
<feature type="transmembrane region" description="Helical" evidence="9">
    <location>
        <begin position="390"/>
        <end position="409"/>
    </location>
</feature>
<keyword evidence="11" id="KW-1185">Reference proteome</keyword>
<evidence type="ECO:0000256" key="9">
    <source>
        <dbReference type="SAM" id="Phobius"/>
    </source>
</evidence>
<keyword evidence="4 9" id="KW-0812">Transmembrane</keyword>
<feature type="transmembrane region" description="Helical" evidence="9">
    <location>
        <begin position="327"/>
        <end position="351"/>
    </location>
</feature>
<comment type="similarity">
    <text evidence="7">Belongs to the MptA/B family.</text>
</comment>
<name>A0A5Q2F9L4_9ACTN</name>
<evidence type="ECO:0000313" key="10">
    <source>
        <dbReference type="EMBL" id="QGF23592.1"/>
    </source>
</evidence>
<accession>A0A5Q2F9L4</accession>
<keyword evidence="2" id="KW-0328">Glycosyltransferase</keyword>
<protein>
    <recommendedName>
        <fullName evidence="12">Alpha-1,6-mannosyltransferase</fullName>
    </recommendedName>
</protein>
<evidence type="ECO:0000256" key="4">
    <source>
        <dbReference type="ARBA" id="ARBA00022692"/>
    </source>
</evidence>
<evidence type="ECO:0000256" key="7">
    <source>
        <dbReference type="ARBA" id="ARBA00043987"/>
    </source>
</evidence>
<keyword evidence="3" id="KW-0808">Transferase</keyword>
<dbReference type="GO" id="GO:0016757">
    <property type="term" value="F:glycosyltransferase activity"/>
    <property type="evidence" value="ECO:0007669"/>
    <property type="project" value="UniProtKB-KW"/>
</dbReference>
<feature type="transmembrane region" description="Helical" evidence="9">
    <location>
        <begin position="357"/>
        <end position="378"/>
    </location>
</feature>
<evidence type="ECO:0000256" key="1">
    <source>
        <dbReference type="ARBA" id="ARBA00004141"/>
    </source>
</evidence>
<feature type="transmembrane region" description="Helical" evidence="9">
    <location>
        <begin position="297"/>
        <end position="315"/>
    </location>
</feature>
<feature type="region of interest" description="Disordered" evidence="8">
    <location>
        <begin position="513"/>
        <end position="533"/>
    </location>
</feature>
<keyword evidence="6 9" id="KW-0472">Membrane</keyword>
<feature type="transmembrane region" description="Helical" evidence="9">
    <location>
        <begin position="43"/>
        <end position="60"/>
    </location>
</feature>
<feature type="transmembrane region" description="Helical" evidence="9">
    <location>
        <begin position="203"/>
        <end position="223"/>
    </location>
</feature>
<dbReference type="InterPro" id="IPR049829">
    <property type="entry name" value="MptA/B-like"/>
</dbReference>
<feature type="transmembrane region" description="Helical" evidence="9">
    <location>
        <begin position="122"/>
        <end position="144"/>
    </location>
</feature>
<feature type="transmembrane region" description="Helical" evidence="9">
    <location>
        <begin position="243"/>
        <end position="267"/>
    </location>
</feature>
<dbReference type="KEGG" id="rain:Rai3103_07830"/>
<proteinExistence type="inferred from homology"/>
<feature type="region of interest" description="Disordered" evidence="8">
    <location>
        <begin position="1"/>
        <end position="23"/>
    </location>
</feature>
<feature type="transmembrane region" description="Helical" evidence="9">
    <location>
        <begin position="274"/>
        <end position="291"/>
    </location>
</feature>
<feature type="transmembrane region" description="Helical" evidence="9">
    <location>
        <begin position="463"/>
        <end position="481"/>
    </location>
</feature>
<sequence>MTSPHTTVPAGGPETPDTDARAVPNGRFGQLVARLGPTVQRPGTMVGFLATLGLALSALMPKESREYNLPLIFGFIRDWMNRGVGVAFMVSGGILLALAWIQIRPRPHHPADRPLRQALITACIWSLPLVFSLPFASLDGYAYLDQGWQLSHGMSPYVTGLSIGGGPFADHVSAVWVGTTTIYPPLGLRFAQLAVLIGGSHPYWSLVVLHLLDLAALMTGAWATKRLAAGMGRDVGKALWWYFNPLMILSGVAGLHNELLMTAFIMLGLMLARTRFGLVTGSIAIGFAAAVKQPAVVVLPALVVATLPASIALGPRARAWLDIAWRALVSAVSVAATFVLITWASGLGFGWLSALRVPGMSFTLSPTAIIAQVVGFFFRHATGTKLLSDTVTGPVGMVVAPIVAVWFIVEIVRLTPHRWPTLAWVGTLAFGLASPTLWPWYLIPIPVMFGLERLDYDDVRRRIAFVLGISFAQVVIEYTGFQKYGTLAAALILAASWLYFSRLHPGIARSLADRSPGPARLADPDPGELRAQT</sequence>
<evidence type="ECO:0000256" key="5">
    <source>
        <dbReference type="ARBA" id="ARBA00022989"/>
    </source>
</evidence>
<evidence type="ECO:0000256" key="8">
    <source>
        <dbReference type="SAM" id="MobiDB-lite"/>
    </source>
</evidence>
<dbReference type="EMBL" id="CP045725">
    <property type="protein sequence ID" value="QGF23592.1"/>
    <property type="molecule type" value="Genomic_DNA"/>
</dbReference>
<dbReference type="RefSeq" id="WP_153572123.1">
    <property type="nucleotide sequence ID" value="NZ_CP045725.1"/>
</dbReference>
<evidence type="ECO:0000256" key="2">
    <source>
        <dbReference type="ARBA" id="ARBA00022676"/>
    </source>
</evidence>
<dbReference type="GO" id="GO:0016020">
    <property type="term" value="C:membrane"/>
    <property type="evidence" value="ECO:0007669"/>
    <property type="project" value="UniProtKB-SubCell"/>
</dbReference>
<organism evidence="10 11">
    <name type="scientific">Raineyella fluvialis</name>
    <dbReference type="NCBI Taxonomy" id="2662261"/>
    <lineage>
        <taxon>Bacteria</taxon>
        <taxon>Bacillati</taxon>
        <taxon>Actinomycetota</taxon>
        <taxon>Actinomycetes</taxon>
        <taxon>Propionibacteriales</taxon>
        <taxon>Propionibacteriaceae</taxon>
        <taxon>Raineyella</taxon>
    </lineage>
</organism>
<reference evidence="10 11" key="1">
    <citation type="submission" date="2019-10" db="EMBL/GenBank/DDBJ databases">
        <title>Genomic analysis of Raineyella sp. CBA3103.</title>
        <authorList>
            <person name="Roh S.W."/>
        </authorList>
    </citation>
    <scope>NUCLEOTIDE SEQUENCE [LARGE SCALE GENOMIC DNA]</scope>
    <source>
        <strain evidence="10 11">CBA3103</strain>
    </source>
</reference>
<gene>
    <name evidence="10" type="ORF">Rai3103_07830</name>
</gene>
<comment type="subcellular location">
    <subcellularLocation>
        <location evidence="1">Membrane</location>
        <topology evidence="1">Multi-pass membrane protein</topology>
    </subcellularLocation>
</comment>
<feature type="transmembrane region" description="Helical" evidence="9">
    <location>
        <begin position="80"/>
        <end position="101"/>
    </location>
</feature>
<feature type="transmembrane region" description="Helical" evidence="9">
    <location>
        <begin position="173"/>
        <end position="191"/>
    </location>
</feature>
<dbReference type="Pfam" id="PF26314">
    <property type="entry name" value="MptA_B_family"/>
    <property type="match status" value="1"/>
</dbReference>
<evidence type="ECO:0008006" key="12">
    <source>
        <dbReference type="Google" id="ProtNLM"/>
    </source>
</evidence>
<keyword evidence="5 9" id="KW-1133">Transmembrane helix</keyword>
<feature type="transmembrane region" description="Helical" evidence="9">
    <location>
        <begin position="421"/>
        <end position="443"/>
    </location>
</feature>
<evidence type="ECO:0000256" key="3">
    <source>
        <dbReference type="ARBA" id="ARBA00022679"/>
    </source>
</evidence>
<evidence type="ECO:0000313" key="11">
    <source>
        <dbReference type="Proteomes" id="UP000386847"/>
    </source>
</evidence>
<evidence type="ECO:0000256" key="6">
    <source>
        <dbReference type="ARBA" id="ARBA00023136"/>
    </source>
</evidence>
<dbReference type="NCBIfam" id="NF038066">
    <property type="entry name" value="MptB"/>
    <property type="match status" value="1"/>
</dbReference>
<dbReference type="AlphaFoldDB" id="A0A5Q2F9L4"/>